<keyword evidence="3" id="KW-1185">Reference proteome</keyword>
<proteinExistence type="predicted"/>
<dbReference type="Proteomes" id="UP000326396">
    <property type="component" value="Linkage Group LG19"/>
</dbReference>
<evidence type="ECO:0000256" key="1">
    <source>
        <dbReference type="SAM" id="MobiDB-lite"/>
    </source>
</evidence>
<dbReference type="EMBL" id="SZYD01000011">
    <property type="protein sequence ID" value="KAD4889472.1"/>
    <property type="molecule type" value="Genomic_DNA"/>
</dbReference>
<sequence length="240" mass="28178">MTMFNNYQRMGYKKLKMGYMSSMFGKEACKEHEWYLVQVRNKDSGNKMDDHTKRKIEDAEGRATPQRSSMMHHNKTKPSMHKENKCVGMTGWVKQHNHHKRWRGNGDMHNWNYEVWNPKIVTTEKVVHETCRGWDGVHGIHFQKRRNYGMVRNVPDGGDIVYNIFEVKSEGGKLVGKHVTHYKLMLKLKEDNGKLYSSETQWGRDGWNRSIMGRSIGKVGWGVVHHSHEAPPSREWKDII</sequence>
<dbReference type="AlphaFoldDB" id="A0A5N6NK83"/>
<accession>A0A5N6NK83</accession>
<gene>
    <name evidence="2" type="ORF">E3N88_21545</name>
</gene>
<comment type="caution">
    <text evidence="2">The sequence shown here is derived from an EMBL/GenBank/DDBJ whole genome shotgun (WGS) entry which is preliminary data.</text>
</comment>
<feature type="compositionally biased region" description="Basic and acidic residues" evidence="1">
    <location>
        <begin position="43"/>
        <end position="61"/>
    </location>
</feature>
<evidence type="ECO:0000313" key="2">
    <source>
        <dbReference type="EMBL" id="KAD4889472.1"/>
    </source>
</evidence>
<feature type="compositionally biased region" description="Basic residues" evidence="1">
    <location>
        <begin position="70"/>
        <end position="79"/>
    </location>
</feature>
<protein>
    <submittedName>
        <fullName evidence="2">Uncharacterized protein</fullName>
    </submittedName>
</protein>
<feature type="region of interest" description="Disordered" evidence="1">
    <location>
        <begin position="43"/>
        <end position="82"/>
    </location>
</feature>
<organism evidence="2 3">
    <name type="scientific">Mikania micrantha</name>
    <name type="common">bitter vine</name>
    <dbReference type="NCBI Taxonomy" id="192012"/>
    <lineage>
        <taxon>Eukaryota</taxon>
        <taxon>Viridiplantae</taxon>
        <taxon>Streptophyta</taxon>
        <taxon>Embryophyta</taxon>
        <taxon>Tracheophyta</taxon>
        <taxon>Spermatophyta</taxon>
        <taxon>Magnoliopsida</taxon>
        <taxon>eudicotyledons</taxon>
        <taxon>Gunneridae</taxon>
        <taxon>Pentapetalae</taxon>
        <taxon>asterids</taxon>
        <taxon>campanulids</taxon>
        <taxon>Asterales</taxon>
        <taxon>Asteraceae</taxon>
        <taxon>Asteroideae</taxon>
        <taxon>Heliantheae alliance</taxon>
        <taxon>Eupatorieae</taxon>
        <taxon>Mikania</taxon>
    </lineage>
</organism>
<name>A0A5N6NK83_9ASTR</name>
<reference evidence="2 3" key="1">
    <citation type="submission" date="2019-05" db="EMBL/GenBank/DDBJ databases">
        <title>Mikania micrantha, genome provides insights into the molecular mechanism of rapid growth.</title>
        <authorList>
            <person name="Liu B."/>
        </authorList>
    </citation>
    <scope>NUCLEOTIDE SEQUENCE [LARGE SCALE GENOMIC DNA]</scope>
    <source>
        <strain evidence="2">NLD-2019</strain>
        <tissue evidence="2">Leaf</tissue>
    </source>
</reference>
<evidence type="ECO:0000313" key="3">
    <source>
        <dbReference type="Proteomes" id="UP000326396"/>
    </source>
</evidence>